<comment type="function">
    <text evidence="2">Functions as a ribosomal silencing factor. Interacts with ribosomal protein uL14 (rplN), blocking formation of intersubunit bridge B8. Prevents association of the 30S and 50S ribosomal subunits and the formation of functional ribosomes, thus repressing translation.</text>
</comment>
<keyword evidence="2" id="KW-0810">Translation regulation</keyword>
<dbReference type="Proteomes" id="UP000264719">
    <property type="component" value="Unassembled WGS sequence"/>
</dbReference>
<proteinExistence type="inferred from homology"/>
<evidence type="ECO:0000313" key="3">
    <source>
        <dbReference type="EMBL" id="HAR53078.1"/>
    </source>
</evidence>
<keyword evidence="2" id="KW-0678">Repressor</keyword>
<dbReference type="SUPFAM" id="SSF81301">
    <property type="entry name" value="Nucleotidyltransferase"/>
    <property type="match status" value="1"/>
</dbReference>
<dbReference type="PANTHER" id="PTHR21043">
    <property type="entry name" value="IOJAP SUPERFAMILY ORTHOLOG"/>
    <property type="match status" value="1"/>
</dbReference>
<dbReference type="EMBL" id="DMVW01000136">
    <property type="protein sequence ID" value="HAR53078.1"/>
    <property type="molecule type" value="Genomic_DNA"/>
</dbReference>
<dbReference type="GO" id="GO:0042256">
    <property type="term" value="P:cytosolic ribosome assembly"/>
    <property type="evidence" value="ECO:0007669"/>
    <property type="project" value="UniProtKB-UniRule"/>
</dbReference>
<reference evidence="3 4" key="1">
    <citation type="journal article" date="2018" name="Nat. Biotechnol.">
        <title>A standardized bacterial taxonomy based on genome phylogeny substantially revises the tree of life.</title>
        <authorList>
            <person name="Parks D.H."/>
            <person name="Chuvochina M."/>
            <person name="Waite D.W."/>
            <person name="Rinke C."/>
            <person name="Skarshewski A."/>
            <person name="Chaumeil P.A."/>
            <person name="Hugenholtz P."/>
        </authorList>
    </citation>
    <scope>NUCLEOTIDE SEQUENCE [LARGE SCALE GENOMIC DNA]</scope>
    <source>
        <strain evidence="3">UBA9169</strain>
    </source>
</reference>
<comment type="caution">
    <text evidence="3">The sequence shown here is derived from an EMBL/GenBank/DDBJ whole genome shotgun (WGS) entry which is preliminary data.</text>
</comment>
<evidence type="ECO:0000256" key="2">
    <source>
        <dbReference type="HAMAP-Rule" id="MF_01477"/>
    </source>
</evidence>
<dbReference type="HAMAP" id="MF_01477">
    <property type="entry name" value="Iojap_RsfS"/>
    <property type="match status" value="1"/>
</dbReference>
<gene>
    <name evidence="2 3" type="primary">rsfS</name>
    <name evidence="3" type="ORF">DCS45_14545</name>
</gene>
<comment type="subcellular location">
    <subcellularLocation>
        <location evidence="2">Cytoplasm</location>
    </subcellularLocation>
</comment>
<dbReference type="PANTHER" id="PTHR21043:SF0">
    <property type="entry name" value="MITOCHONDRIAL ASSEMBLY OF RIBOSOMAL LARGE SUBUNIT PROTEIN 1"/>
    <property type="match status" value="1"/>
</dbReference>
<dbReference type="Pfam" id="PF02410">
    <property type="entry name" value="RsfS"/>
    <property type="match status" value="1"/>
</dbReference>
<dbReference type="GO" id="GO:0017148">
    <property type="term" value="P:negative regulation of translation"/>
    <property type="evidence" value="ECO:0007669"/>
    <property type="project" value="UniProtKB-UniRule"/>
</dbReference>
<dbReference type="AlphaFoldDB" id="A0A348WEW6"/>
<evidence type="ECO:0000313" key="4">
    <source>
        <dbReference type="Proteomes" id="UP000264719"/>
    </source>
</evidence>
<dbReference type="InterPro" id="IPR004394">
    <property type="entry name" value="Iojap/RsfS/C7orf30"/>
</dbReference>
<sequence length="120" mass="13365">MSPDITADSDTQLARVLSSLSDDKAEEIVQVDLRGKTAIGDHMVICSGRSSRQVTAIAEKLVERLKQELGVASRIEGKETGDWVLIDTGDIIVHVFRPEVREFYQLEKMWLPADKQPTAN</sequence>
<accession>A0A348WEW6</accession>
<dbReference type="InterPro" id="IPR043519">
    <property type="entry name" value="NT_sf"/>
</dbReference>
<dbReference type="GO" id="GO:0090071">
    <property type="term" value="P:negative regulation of ribosome biogenesis"/>
    <property type="evidence" value="ECO:0007669"/>
    <property type="project" value="UniProtKB-UniRule"/>
</dbReference>
<dbReference type="NCBIfam" id="TIGR00090">
    <property type="entry name" value="rsfS_iojap_ybeB"/>
    <property type="match status" value="1"/>
</dbReference>
<comment type="similarity">
    <text evidence="1 2">Belongs to the Iojap/RsfS family.</text>
</comment>
<organism evidence="3 4">
    <name type="scientific">Roseovarius nubinhibens</name>
    <dbReference type="NCBI Taxonomy" id="314263"/>
    <lineage>
        <taxon>Bacteria</taxon>
        <taxon>Pseudomonadati</taxon>
        <taxon>Pseudomonadota</taxon>
        <taxon>Alphaproteobacteria</taxon>
        <taxon>Rhodobacterales</taxon>
        <taxon>Roseobacteraceae</taxon>
        <taxon>Roseovarius</taxon>
    </lineage>
</organism>
<evidence type="ECO:0000256" key="1">
    <source>
        <dbReference type="ARBA" id="ARBA00010574"/>
    </source>
</evidence>
<dbReference type="GO" id="GO:0005737">
    <property type="term" value="C:cytoplasm"/>
    <property type="evidence" value="ECO:0007669"/>
    <property type="project" value="UniProtKB-SubCell"/>
</dbReference>
<dbReference type="RefSeq" id="WP_009812503.1">
    <property type="nucleotide sequence ID" value="NZ_CAXAXR010000007.1"/>
</dbReference>
<name>A0A348WEW6_9RHOB</name>
<keyword evidence="2" id="KW-0963">Cytoplasm</keyword>
<comment type="subunit">
    <text evidence="2">Interacts with ribosomal protein uL14 (rplN).</text>
</comment>
<protein>
    <recommendedName>
        <fullName evidence="2">Ribosomal silencing factor RsfS</fullName>
    </recommendedName>
</protein>
<dbReference type="Gene3D" id="3.30.460.10">
    <property type="entry name" value="Beta Polymerase, domain 2"/>
    <property type="match status" value="1"/>
</dbReference>
<dbReference type="GO" id="GO:0043023">
    <property type="term" value="F:ribosomal large subunit binding"/>
    <property type="evidence" value="ECO:0007669"/>
    <property type="project" value="TreeGrafter"/>
</dbReference>